<accession>A0A6S7HXW4</accession>
<dbReference type="AlphaFoldDB" id="A0A6S7HXW4"/>
<gene>
    <name evidence="1" type="ORF">PACLA_8A082687</name>
</gene>
<sequence length="860" mass="98123">MMHKKDRMRKIAKRTGDHTDIENFEEIRRNAGKLIEVKYKDYLNELKSDLTEHPKRFWTFIKAKTRAYSTPQFLKYGNVFATDGKDKANLLNSFFHSVFNSGVSPESSDEYRSEENCEIVDNSLSQIVLNESEVLDCLLNLDQTKTGGHDDISARLLKTVANEITPSLTRLFNLSLRLGEVPSIWKQANVTPVPKVGDVHCVENYRPISLQCIVSKVLEKCIYNRCYDSISGIAHHLQHGFLRGRNCTTQLIQVYHKILKALDNKHSVDVIYLDFQKAFDKVSHHLLLRKLSKHGFYGSIFNWFKSYLSGRIQRVALDGHYSEWLDVTSGVPQGSILGPLLFILYINDLPDQIQQPTEMALYADDSKLYRTIKSDADTENLQLDLNEMNSWTETWRMKFNTNKCKVMRERKRTGKQTKYTKGLSQKQNNLLKYDAIRSSNKPRRLHRGSKEDLLAGLSCSVVADDEKTLIPESKEWNGKFLKTECEWWKLYGDARTYGKQKSIAVAIGNLNNEHVLNGMVEQLGHHYGDNGHSTFVIGDSMFLDAMAEPSLDPTSKDKFSIYNYETVDTKGKVDPVTGLRSGLGRTIERDLPHAILEAGKNRLEQVSLNKTSAQLISAPPEFFKDESYPHLLEGVSQDIVLPKPFPPGLQQALQLSSPRITEFECESLLWEHHFNMHKINRMQPTPVLVNPEKNGSLNPSDYVFGVTDEKIESYTKSADIFHGLMCYRYGSDALTPYMTKCIDIVPIFLQSLPFKSMMRMSTEGGERMHHYMHQQRQIQERVNATDKENQEQFAAFVEDCLQGRHDNGLVSATLTSVAVDQFFPLHGKRFALVGSFGSVKLTQEKLKDIITDKGMCICAH</sequence>
<reference evidence="1" key="1">
    <citation type="submission" date="2020-04" db="EMBL/GenBank/DDBJ databases">
        <authorList>
            <person name="Alioto T."/>
            <person name="Alioto T."/>
            <person name="Gomez Garrido J."/>
        </authorList>
    </citation>
    <scope>NUCLEOTIDE SEQUENCE</scope>
    <source>
        <strain evidence="1">A484AB</strain>
    </source>
</reference>
<dbReference type="Pfam" id="PF00078">
    <property type="entry name" value="RVT_1"/>
    <property type="match status" value="1"/>
</dbReference>
<dbReference type="CDD" id="cd01650">
    <property type="entry name" value="RT_nLTR_like"/>
    <property type="match status" value="1"/>
</dbReference>
<evidence type="ECO:0000313" key="1">
    <source>
        <dbReference type="EMBL" id="CAB4009527.1"/>
    </source>
</evidence>
<protein>
    <submittedName>
        <fullName evidence="1">Uncharacterized protein</fullName>
    </submittedName>
</protein>
<dbReference type="SUPFAM" id="SSF56672">
    <property type="entry name" value="DNA/RNA polymerases"/>
    <property type="match status" value="1"/>
</dbReference>
<dbReference type="InterPro" id="IPR000477">
    <property type="entry name" value="RT_dom"/>
</dbReference>
<dbReference type="EMBL" id="CACRXK020006481">
    <property type="protein sequence ID" value="CAB4009527.1"/>
    <property type="molecule type" value="Genomic_DNA"/>
</dbReference>
<dbReference type="PROSITE" id="PS50878">
    <property type="entry name" value="RT_POL"/>
    <property type="match status" value="1"/>
</dbReference>
<keyword evidence="2" id="KW-1185">Reference proteome</keyword>
<name>A0A6S7HXW4_PARCT</name>
<comment type="caution">
    <text evidence="1">The sequence shown here is derived from an EMBL/GenBank/DDBJ whole genome shotgun (WGS) entry which is preliminary data.</text>
</comment>
<dbReference type="PANTHER" id="PTHR33332">
    <property type="entry name" value="REVERSE TRANSCRIPTASE DOMAIN-CONTAINING PROTEIN"/>
    <property type="match status" value="1"/>
</dbReference>
<organism evidence="1 2">
    <name type="scientific">Paramuricea clavata</name>
    <name type="common">Red gorgonian</name>
    <name type="synonym">Violescent sea-whip</name>
    <dbReference type="NCBI Taxonomy" id="317549"/>
    <lineage>
        <taxon>Eukaryota</taxon>
        <taxon>Metazoa</taxon>
        <taxon>Cnidaria</taxon>
        <taxon>Anthozoa</taxon>
        <taxon>Octocorallia</taxon>
        <taxon>Malacalcyonacea</taxon>
        <taxon>Plexauridae</taxon>
        <taxon>Paramuricea</taxon>
    </lineage>
</organism>
<evidence type="ECO:0000313" key="2">
    <source>
        <dbReference type="Proteomes" id="UP001152795"/>
    </source>
</evidence>
<dbReference type="OrthoDB" id="5985347at2759"/>
<proteinExistence type="predicted"/>
<dbReference type="Proteomes" id="UP001152795">
    <property type="component" value="Unassembled WGS sequence"/>
</dbReference>
<dbReference type="InterPro" id="IPR043502">
    <property type="entry name" value="DNA/RNA_pol_sf"/>
</dbReference>